<evidence type="ECO:0000313" key="1">
    <source>
        <dbReference type="EMBL" id="MCU6801212.1"/>
    </source>
</evidence>
<dbReference type="RefSeq" id="WP_158360145.1">
    <property type="nucleotide sequence ID" value="NZ_JAOQJF010000043.1"/>
</dbReference>
<dbReference type="Proteomes" id="UP001652395">
    <property type="component" value="Unassembled WGS sequence"/>
</dbReference>
<comment type="caution">
    <text evidence="1">The sequence shown here is derived from an EMBL/GenBank/DDBJ whole genome shotgun (WGS) entry which is preliminary data.</text>
</comment>
<sequence>MEYKRNVRFEYFQIWVNKISPEGKKSGKSELFNLVDWIDKIKRDGLEQKSLDIGSAKARIDCCKYDKGTDTWAIRFMRLRDTNVPSKVKDNHEAEVIELDDGEYFGEDITMIYEKKSGIAMIQCNRFSLGISKIEELLWKTYGENDIFISIVPIADTKDKKYSNKNNYKTFEITFANIQKWKPEKSKACSFNSFMDLVKKFDGYIGKVSISLGHSKEDTLCRDESVEFIKDLQENREYVRSAKVKWQKNDGTGDDSNDVEIINLFDNIFQDIVPFTIMSKEALDFNTVVAEMEYCFSKKKSELYAAIQYRAE</sequence>
<dbReference type="Pfam" id="PF20505">
    <property type="entry name" value="DUF6731"/>
    <property type="match status" value="1"/>
</dbReference>
<accession>A0ABT2V2U1</accession>
<keyword evidence="2" id="KW-1185">Reference proteome</keyword>
<reference evidence="1 2" key="1">
    <citation type="journal article" date="2021" name="ISME Commun">
        <title>Automated analysis of genomic sequences facilitates high-throughput and comprehensive description of bacteria.</title>
        <authorList>
            <person name="Hitch T.C.A."/>
        </authorList>
    </citation>
    <scope>NUCLEOTIDE SEQUENCE [LARGE SCALE GENOMIC DNA]</scope>
    <source>
        <strain evidence="2">f_CCE</strain>
    </source>
</reference>
<gene>
    <name evidence="1" type="ORF">OCV69_14970</name>
</gene>
<protein>
    <submittedName>
        <fullName evidence="1">Uncharacterized protein</fullName>
    </submittedName>
</protein>
<evidence type="ECO:0000313" key="2">
    <source>
        <dbReference type="Proteomes" id="UP001652395"/>
    </source>
</evidence>
<dbReference type="EMBL" id="JAOQJF010000043">
    <property type="protein sequence ID" value="MCU6801212.1"/>
    <property type="molecule type" value="Genomic_DNA"/>
</dbReference>
<dbReference type="InterPro" id="IPR046618">
    <property type="entry name" value="DUF6731"/>
</dbReference>
<organism evidence="1 2">
    <name type="scientific">Alitiscatomonas aceti</name>
    <dbReference type="NCBI Taxonomy" id="2981724"/>
    <lineage>
        <taxon>Bacteria</taxon>
        <taxon>Bacillati</taxon>
        <taxon>Bacillota</taxon>
        <taxon>Clostridia</taxon>
        <taxon>Lachnospirales</taxon>
        <taxon>Lachnospiraceae</taxon>
        <taxon>Alitiscatomonas</taxon>
    </lineage>
</organism>
<proteinExistence type="predicted"/>
<name>A0ABT2V2U1_9FIRM</name>